<dbReference type="EMBL" id="CP036526">
    <property type="protein sequence ID" value="QDT09161.1"/>
    <property type="molecule type" value="Genomic_DNA"/>
</dbReference>
<dbReference type="AlphaFoldDB" id="A0A517NPW0"/>
<name>A0A517NPW0_9BACT</name>
<keyword evidence="2" id="KW-1185">Reference proteome</keyword>
<proteinExistence type="predicted"/>
<protein>
    <submittedName>
        <fullName evidence="1">Uncharacterized protein</fullName>
    </submittedName>
</protein>
<evidence type="ECO:0000313" key="2">
    <source>
        <dbReference type="Proteomes" id="UP000319817"/>
    </source>
</evidence>
<sequence>MESDSRKWLEMGRRVARFSLGPVKESGVSREETPLGF</sequence>
<gene>
    <name evidence="1" type="ORF">K239x_11060</name>
</gene>
<organism evidence="1 2">
    <name type="scientific">Stieleria marina</name>
    <dbReference type="NCBI Taxonomy" id="1930275"/>
    <lineage>
        <taxon>Bacteria</taxon>
        <taxon>Pseudomonadati</taxon>
        <taxon>Planctomycetota</taxon>
        <taxon>Planctomycetia</taxon>
        <taxon>Pirellulales</taxon>
        <taxon>Pirellulaceae</taxon>
        <taxon>Stieleria</taxon>
    </lineage>
</organism>
<accession>A0A517NPW0</accession>
<evidence type="ECO:0000313" key="1">
    <source>
        <dbReference type="EMBL" id="QDT09161.1"/>
    </source>
</evidence>
<dbReference type="Proteomes" id="UP000319817">
    <property type="component" value="Chromosome"/>
</dbReference>
<reference evidence="1 2" key="1">
    <citation type="submission" date="2019-02" db="EMBL/GenBank/DDBJ databases">
        <title>Deep-cultivation of Planctomycetes and their phenomic and genomic characterization uncovers novel biology.</title>
        <authorList>
            <person name="Wiegand S."/>
            <person name="Jogler M."/>
            <person name="Boedeker C."/>
            <person name="Pinto D."/>
            <person name="Vollmers J."/>
            <person name="Rivas-Marin E."/>
            <person name="Kohn T."/>
            <person name="Peeters S.H."/>
            <person name="Heuer A."/>
            <person name="Rast P."/>
            <person name="Oberbeckmann S."/>
            <person name="Bunk B."/>
            <person name="Jeske O."/>
            <person name="Meyerdierks A."/>
            <person name="Storesund J.E."/>
            <person name="Kallscheuer N."/>
            <person name="Luecker S."/>
            <person name="Lage O.M."/>
            <person name="Pohl T."/>
            <person name="Merkel B.J."/>
            <person name="Hornburger P."/>
            <person name="Mueller R.-W."/>
            <person name="Bruemmer F."/>
            <person name="Labrenz M."/>
            <person name="Spormann A.M."/>
            <person name="Op den Camp H."/>
            <person name="Overmann J."/>
            <person name="Amann R."/>
            <person name="Jetten M.S.M."/>
            <person name="Mascher T."/>
            <person name="Medema M.H."/>
            <person name="Devos D.P."/>
            <person name="Kaster A.-K."/>
            <person name="Ovreas L."/>
            <person name="Rohde M."/>
            <person name="Galperin M.Y."/>
            <person name="Jogler C."/>
        </authorList>
    </citation>
    <scope>NUCLEOTIDE SEQUENCE [LARGE SCALE GENOMIC DNA]</scope>
    <source>
        <strain evidence="1 2">K23_9</strain>
    </source>
</reference>